<dbReference type="EMBL" id="GBRH01255700">
    <property type="protein sequence ID" value="JAD42195.1"/>
    <property type="molecule type" value="Transcribed_RNA"/>
</dbReference>
<accession>A0A0A8ZZM8</accession>
<name>A0A0A8ZZM8_ARUDO</name>
<organism evidence="1">
    <name type="scientific">Arundo donax</name>
    <name type="common">Giant reed</name>
    <name type="synonym">Donax arundinaceus</name>
    <dbReference type="NCBI Taxonomy" id="35708"/>
    <lineage>
        <taxon>Eukaryota</taxon>
        <taxon>Viridiplantae</taxon>
        <taxon>Streptophyta</taxon>
        <taxon>Embryophyta</taxon>
        <taxon>Tracheophyta</taxon>
        <taxon>Spermatophyta</taxon>
        <taxon>Magnoliopsida</taxon>
        <taxon>Liliopsida</taxon>
        <taxon>Poales</taxon>
        <taxon>Poaceae</taxon>
        <taxon>PACMAD clade</taxon>
        <taxon>Arundinoideae</taxon>
        <taxon>Arundineae</taxon>
        <taxon>Arundo</taxon>
    </lineage>
</organism>
<reference evidence="1" key="1">
    <citation type="submission" date="2014-09" db="EMBL/GenBank/DDBJ databases">
        <authorList>
            <person name="Magalhaes I.L.F."/>
            <person name="Oliveira U."/>
            <person name="Santos F.R."/>
            <person name="Vidigal T.H.D.A."/>
            <person name="Brescovit A.D."/>
            <person name="Santos A.J."/>
        </authorList>
    </citation>
    <scope>NUCLEOTIDE SEQUENCE</scope>
    <source>
        <tissue evidence="1">Shoot tissue taken approximately 20 cm above the soil surface</tissue>
    </source>
</reference>
<proteinExistence type="predicted"/>
<protein>
    <submittedName>
        <fullName evidence="1">Uncharacterized protein</fullName>
    </submittedName>
</protein>
<reference evidence="1" key="2">
    <citation type="journal article" date="2015" name="Data Brief">
        <title>Shoot transcriptome of the giant reed, Arundo donax.</title>
        <authorList>
            <person name="Barrero R.A."/>
            <person name="Guerrero F.D."/>
            <person name="Moolhuijzen P."/>
            <person name="Goolsby J.A."/>
            <person name="Tidwell J."/>
            <person name="Bellgard S.E."/>
            <person name="Bellgard M.I."/>
        </authorList>
    </citation>
    <scope>NUCLEOTIDE SEQUENCE</scope>
    <source>
        <tissue evidence="1">Shoot tissue taken approximately 20 cm above the soil surface</tissue>
    </source>
</reference>
<sequence>MTHGAHSNNTVVLLNHCLGHLG</sequence>
<dbReference type="AlphaFoldDB" id="A0A0A8ZZM8"/>
<evidence type="ECO:0000313" key="1">
    <source>
        <dbReference type="EMBL" id="JAD42195.1"/>
    </source>
</evidence>